<dbReference type="InterPro" id="IPR052045">
    <property type="entry name" value="Sulfur_Carrier/Prot_Modifier"/>
</dbReference>
<dbReference type="Gene3D" id="3.10.20.30">
    <property type="match status" value="1"/>
</dbReference>
<dbReference type="InterPro" id="IPR003749">
    <property type="entry name" value="ThiS/MoaD-like"/>
</dbReference>
<dbReference type="Proteomes" id="UP000198636">
    <property type="component" value="Unassembled WGS sequence"/>
</dbReference>
<evidence type="ECO:0000313" key="2">
    <source>
        <dbReference type="Proteomes" id="UP000198636"/>
    </source>
</evidence>
<organism evidence="1 2">
    <name type="scientific">Alkaliphilus peptidifermentans DSM 18978</name>
    <dbReference type="NCBI Taxonomy" id="1120976"/>
    <lineage>
        <taxon>Bacteria</taxon>
        <taxon>Bacillati</taxon>
        <taxon>Bacillota</taxon>
        <taxon>Clostridia</taxon>
        <taxon>Peptostreptococcales</taxon>
        <taxon>Natronincolaceae</taxon>
        <taxon>Alkaliphilus</taxon>
    </lineage>
</organism>
<dbReference type="PANTHER" id="PTHR38031:SF1">
    <property type="entry name" value="SULFUR CARRIER PROTEIN CYSO"/>
    <property type="match status" value="1"/>
</dbReference>
<keyword evidence="2" id="KW-1185">Reference proteome</keyword>
<dbReference type="PANTHER" id="PTHR38031">
    <property type="entry name" value="SULFUR CARRIER PROTEIN SLR0821-RELATED"/>
    <property type="match status" value="1"/>
</dbReference>
<dbReference type="EMBL" id="FMUS01000003">
    <property type="protein sequence ID" value="SCY05908.1"/>
    <property type="molecule type" value="Genomic_DNA"/>
</dbReference>
<name>A0A1G5CUH9_9FIRM</name>
<accession>A0A1G5CUH9</accession>
<evidence type="ECO:0000313" key="1">
    <source>
        <dbReference type="EMBL" id="SCY05908.1"/>
    </source>
</evidence>
<dbReference type="RefSeq" id="WP_176758851.1">
    <property type="nucleotide sequence ID" value="NZ_FMUS01000003.1"/>
</dbReference>
<gene>
    <name evidence="1" type="ORF">SAMN03080606_00767</name>
</gene>
<reference evidence="1 2" key="1">
    <citation type="submission" date="2016-10" db="EMBL/GenBank/DDBJ databases">
        <authorList>
            <person name="de Groot N.N."/>
        </authorList>
    </citation>
    <scope>NUCLEOTIDE SEQUENCE [LARGE SCALE GENOMIC DNA]</scope>
    <source>
        <strain evidence="1 2">DSM 18978</strain>
    </source>
</reference>
<sequence length="96" mass="11000">MITVSVQMMGIFKNYISEEERYISLKDGSTIMDLLEELSKKCNHEFRKDVVEKISTSECLQSLIFINNRNLVFEKGIDTQMEDGDKIMFLPPMGGG</sequence>
<dbReference type="AlphaFoldDB" id="A0A1G5CUH9"/>
<dbReference type="InterPro" id="IPR012675">
    <property type="entry name" value="Beta-grasp_dom_sf"/>
</dbReference>
<dbReference type="Pfam" id="PF02597">
    <property type="entry name" value="ThiS"/>
    <property type="match status" value="1"/>
</dbReference>
<dbReference type="CDD" id="cd17040">
    <property type="entry name" value="Ubl_MoaD_like"/>
    <property type="match status" value="1"/>
</dbReference>
<dbReference type="STRING" id="1120976.SAMN03080606_00767"/>
<protein>
    <submittedName>
        <fullName evidence="1">Molybdopterin synthase sulfur carrier subunit</fullName>
    </submittedName>
</protein>
<proteinExistence type="predicted"/>
<dbReference type="SUPFAM" id="SSF54285">
    <property type="entry name" value="MoaD/ThiS"/>
    <property type="match status" value="1"/>
</dbReference>
<dbReference type="InterPro" id="IPR016155">
    <property type="entry name" value="Mopterin_synth/thiamin_S_b"/>
</dbReference>